<gene>
    <name evidence="1" type="ORF">K444DRAFT_261052</name>
</gene>
<dbReference type="AlphaFoldDB" id="A0A2J6SHI3"/>
<name>A0A2J6SHI3_9HELO</name>
<dbReference type="InParanoid" id="A0A2J6SHI3"/>
<dbReference type="GeneID" id="36579493"/>
<protein>
    <submittedName>
        <fullName evidence="1">Uncharacterized protein</fullName>
    </submittedName>
</protein>
<proteinExistence type="predicted"/>
<sequence length="95" mass="10519">MYSKYNINLRDIGKIDMGLLQVATADVVATTSFMLVFIAADPHVTQILRQEIQSAIVGWTGQHGKRTITIEVSALEILYPRLASRDPLCQARMGS</sequence>
<dbReference type="EMBL" id="KZ613913">
    <property type="protein sequence ID" value="PMD50180.1"/>
    <property type="molecule type" value="Genomic_DNA"/>
</dbReference>
<organism evidence="1 2">
    <name type="scientific">Hyaloscypha bicolor E</name>
    <dbReference type="NCBI Taxonomy" id="1095630"/>
    <lineage>
        <taxon>Eukaryota</taxon>
        <taxon>Fungi</taxon>
        <taxon>Dikarya</taxon>
        <taxon>Ascomycota</taxon>
        <taxon>Pezizomycotina</taxon>
        <taxon>Leotiomycetes</taxon>
        <taxon>Helotiales</taxon>
        <taxon>Hyaloscyphaceae</taxon>
        <taxon>Hyaloscypha</taxon>
        <taxon>Hyaloscypha bicolor</taxon>
    </lineage>
</organism>
<evidence type="ECO:0000313" key="1">
    <source>
        <dbReference type="EMBL" id="PMD50180.1"/>
    </source>
</evidence>
<dbReference type="OrthoDB" id="1470350at2759"/>
<accession>A0A2J6SHI3</accession>
<evidence type="ECO:0000313" key="2">
    <source>
        <dbReference type="Proteomes" id="UP000235371"/>
    </source>
</evidence>
<dbReference type="Proteomes" id="UP000235371">
    <property type="component" value="Unassembled WGS sequence"/>
</dbReference>
<keyword evidence="2" id="KW-1185">Reference proteome</keyword>
<dbReference type="RefSeq" id="XP_024727084.1">
    <property type="nucleotide sequence ID" value="XM_024871411.1"/>
</dbReference>
<reference evidence="1 2" key="1">
    <citation type="submission" date="2016-04" db="EMBL/GenBank/DDBJ databases">
        <title>A degradative enzymes factory behind the ericoid mycorrhizal symbiosis.</title>
        <authorList>
            <consortium name="DOE Joint Genome Institute"/>
            <person name="Martino E."/>
            <person name="Morin E."/>
            <person name="Grelet G."/>
            <person name="Kuo A."/>
            <person name="Kohler A."/>
            <person name="Daghino S."/>
            <person name="Barry K."/>
            <person name="Choi C."/>
            <person name="Cichocki N."/>
            <person name="Clum A."/>
            <person name="Copeland A."/>
            <person name="Hainaut M."/>
            <person name="Haridas S."/>
            <person name="Labutti K."/>
            <person name="Lindquist E."/>
            <person name="Lipzen A."/>
            <person name="Khouja H.-R."/>
            <person name="Murat C."/>
            <person name="Ohm R."/>
            <person name="Olson A."/>
            <person name="Spatafora J."/>
            <person name="Veneault-Fourrey C."/>
            <person name="Henrissat B."/>
            <person name="Grigoriev I."/>
            <person name="Martin F."/>
            <person name="Perotto S."/>
        </authorList>
    </citation>
    <scope>NUCLEOTIDE SEQUENCE [LARGE SCALE GENOMIC DNA]</scope>
    <source>
        <strain evidence="1 2">E</strain>
    </source>
</reference>